<dbReference type="EMBL" id="CP014544">
    <property type="protein sequence ID" value="AMO69883.1"/>
    <property type="molecule type" value="Genomic_DNA"/>
</dbReference>
<feature type="chain" id="PRO_5007275185" description="Lipoprotein" evidence="2">
    <location>
        <begin position="22"/>
        <end position="120"/>
    </location>
</feature>
<keyword evidence="1" id="KW-0472">Membrane</keyword>
<evidence type="ECO:0000256" key="1">
    <source>
        <dbReference type="SAM" id="Phobius"/>
    </source>
</evidence>
<dbReference type="AlphaFoldDB" id="A0A127M9F7"/>
<protein>
    <recommendedName>
        <fullName evidence="5">Lipoprotein</fullName>
    </recommendedName>
</protein>
<feature type="signal peptide" evidence="2">
    <location>
        <begin position="1"/>
        <end position="21"/>
    </location>
</feature>
<name>A0A127M9F7_9GAMM</name>
<proteinExistence type="predicted"/>
<sequence>MFRITFLFRALCSVLVLTLVACTSVTNVKPGVNASLYLAVNERYLIRFKDGSLEKVKVVRVGRLDFSDSSGHTHYFDQVSEISREEFSGLKTVGFVIGSLVLFALIGQFLVEDTLRKSED</sequence>
<evidence type="ECO:0000313" key="3">
    <source>
        <dbReference type="EMBL" id="AMO69883.1"/>
    </source>
</evidence>
<accession>A0A127M9F7</accession>
<keyword evidence="2" id="KW-0732">Signal</keyword>
<evidence type="ECO:0000313" key="4">
    <source>
        <dbReference type="Proteomes" id="UP000074119"/>
    </source>
</evidence>
<reference evidence="3 4" key="1">
    <citation type="submission" date="2015-12" db="EMBL/GenBank/DDBJ databases">
        <authorList>
            <person name="Shamseldin A."/>
            <person name="Moawad H."/>
            <person name="Abd El-Rahim W.M."/>
            <person name="Sadowsky M.J."/>
        </authorList>
    </citation>
    <scope>NUCLEOTIDE SEQUENCE [LARGE SCALE GENOMIC DNA]</scope>
    <source>
        <strain evidence="3 4">SM2</strain>
    </source>
</reference>
<keyword evidence="1" id="KW-0812">Transmembrane</keyword>
<dbReference type="Proteomes" id="UP000074119">
    <property type="component" value="Chromosome"/>
</dbReference>
<keyword evidence="1" id="KW-1133">Transmembrane helix</keyword>
<evidence type="ECO:0000256" key="2">
    <source>
        <dbReference type="SAM" id="SignalP"/>
    </source>
</evidence>
<feature type="transmembrane region" description="Helical" evidence="1">
    <location>
        <begin position="93"/>
        <end position="111"/>
    </location>
</feature>
<dbReference type="KEGG" id="zal:AZF00_16945"/>
<gene>
    <name evidence="3" type="ORF">AZF00_16945</name>
</gene>
<evidence type="ECO:0008006" key="5">
    <source>
        <dbReference type="Google" id="ProtNLM"/>
    </source>
</evidence>
<dbReference type="PROSITE" id="PS51257">
    <property type="entry name" value="PROKAR_LIPOPROTEIN"/>
    <property type="match status" value="1"/>
</dbReference>
<organism evidence="3 4">
    <name type="scientific">Zhongshania aliphaticivorans</name>
    <dbReference type="NCBI Taxonomy" id="1470434"/>
    <lineage>
        <taxon>Bacteria</taxon>
        <taxon>Pseudomonadati</taxon>
        <taxon>Pseudomonadota</taxon>
        <taxon>Gammaproteobacteria</taxon>
        <taxon>Cellvibrionales</taxon>
        <taxon>Spongiibacteraceae</taxon>
        <taxon>Zhongshania</taxon>
    </lineage>
</organism>